<dbReference type="Pfam" id="PF03022">
    <property type="entry name" value="MRJP"/>
    <property type="match status" value="1"/>
</dbReference>
<dbReference type="Gene3D" id="2.120.10.30">
    <property type="entry name" value="TolB, C-terminal domain"/>
    <property type="match status" value="1"/>
</dbReference>
<dbReference type="PANTHER" id="PTHR10009:SF18">
    <property type="entry name" value="PROTEIN YELLOW-LIKE PROTEIN"/>
    <property type="match status" value="1"/>
</dbReference>
<proteinExistence type="inferred from homology"/>
<evidence type="ECO:0000256" key="2">
    <source>
        <dbReference type="ARBA" id="ARBA00009127"/>
    </source>
</evidence>
<organism evidence="5">
    <name type="scientific">Panstrongylus lignarius</name>
    <dbReference type="NCBI Taxonomy" id="156445"/>
    <lineage>
        <taxon>Eukaryota</taxon>
        <taxon>Metazoa</taxon>
        <taxon>Ecdysozoa</taxon>
        <taxon>Arthropoda</taxon>
        <taxon>Hexapoda</taxon>
        <taxon>Insecta</taxon>
        <taxon>Pterygota</taxon>
        <taxon>Neoptera</taxon>
        <taxon>Paraneoptera</taxon>
        <taxon>Hemiptera</taxon>
        <taxon>Heteroptera</taxon>
        <taxon>Panheteroptera</taxon>
        <taxon>Cimicomorpha</taxon>
        <taxon>Reduviidae</taxon>
        <taxon>Triatominae</taxon>
        <taxon>Panstrongylus</taxon>
    </lineage>
</organism>
<comment type="similarity">
    <text evidence="2">Belongs to the major royal jelly protein family.</text>
</comment>
<evidence type="ECO:0000313" key="5">
    <source>
        <dbReference type="EMBL" id="JAW10712.1"/>
    </source>
</evidence>
<protein>
    <submittedName>
        <fullName evidence="5">Putative major royal jelly protein</fullName>
    </submittedName>
</protein>
<dbReference type="InterPro" id="IPR017996">
    <property type="entry name" value="MRJP/yellow-related"/>
</dbReference>
<dbReference type="GO" id="GO:0005576">
    <property type="term" value="C:extracellular region"/>
    <property type="evidence" value="ECO:0007669"/>
    <property type="project" value="UniProtKB-SubCell"/>
</dbReference>
<comment type="subcellular location">
    <subcellularLocation>
        <location evidence="1">Secreted</location>
    </subcellularLocation>
</comment>
<evidence type="ECO:0000256" key="3">
    <source>
        <dbReference type="ARBA" id="ARBA00022525"/>
    </source>
</evidence>
<feature type="signal peptide" evidence="4">
    <location>
        <begin position="1"/>
        <end position="25"/>
    </location>
</feature>
<keyword evidence="4" id="KW-0732">Signal</keyword>
<evidence type="ECO:0000256" key="4">
    <source>
        <dbReference type="SAM" id="SignalP"/>
    </source>
</evidence>
<evidence type="ECO:0000256" key="1">
    <source>
        <dbReference type="ARBA" id="ARBA00004613"/>
    </source>
</evidence>
<dbReference type="PANTHER" id="PTHR10009">
    <property type="entry name" value="PROTEIN YELLOW-RELATED"/>
    <property type="match status" value="1"/>
</dbReference>
<dbReference type="InterPro" id="IPR011042">
    <property type="entry name" value="6-blade_b-propeller_TolB-like"/>
</dbReference>
<dbReference type="AlphaFoldDB" id="A0A224XQ61"/>
<feature type="chain" id="PRO_5012013682" evidence="4">
    <location>
        <begin position="26"/>
        <end position="386"/>
    </location>
</feature>
<keyword evidence="3" id="KW-0964">Secreted</keyword>
<dbReference type="SUPFAM" id="SSF63825">
    <property type="entry name" value="YWTD domain"/>
    <property type="match status" value="1"/>
</dbReference>
<sequence>MGVGAFLSCFFAFVLLIIIPRNTFPSFTREMICSLTIYPSGWYIAWQNKSQKEEIIRKGMYVPKNILPTRFQMFNDSVFVTLPRFRCGVPFSLGMVSFKDYCKAEPLMTPYPSWYTDKCHDESVHSAVDLVVDLKNTLWVLDTGVINTLVRPKMVDSPRVIGYCLKTAKVSQIVNLSPFTNDRTRFQYVQAETYQGKTYIYVSDAGTNSIVVWDTSSGCGFKVLLPSNIREGARCPREAVLYIVLLKGRCNENYLYFTYLHGKKMFHIETRYLRSGKTSGAIEDDGAKPGRIVLLGSDRGLTLFFRLRGKADIYMWNSSTEFRSEHLILAQPIDNGRFPTHVTAGYRSLIWTLESNFPDYMEDRVNDVGPSARVHPTIKFCGDEIL</sequence>
<name>A0A224XQ61_9HEMI</name>
<reference evidence="5" key="1">
    <citation type="journal article" date="2018" name="PLoS Negl. Trop. Dis.">
        <title>An insight into the salivary gland and fat body transcriptome of Panstrongylus lignarius (Hemiptera: Heteroptera), the main vector of Chagas disease in Peru.</title>
        <authorList>
            <person name="Nevoa J.C."/>
            <person name="Mendes M.T."/>
            <person name="da Silva M.V."/>
            <person name="Soares S.C."/>
            <person name="Oliveira C.J.F."/>
            <person name="Ribeiro J.M.C."/>
        </authorList>
    </citation>
    <scope>NUCLEOTIDE SEQUENCE</scope>
</reference>
<accession>A0A224XQ61</accession>
<dbReference type="EMBL" id="GFTR01005714">
    <property type="protein sequence ID" value="JAW10712.1"/>
    <property type="molecule type" value="Transcribed_RNA"/>
</dbReference>